<dbReference type="PANTHER" id="PTHR46644">
    <property type="entry name" value="DNA REPAIR PROTEIN XRCC2"/>
    <property type="match status" value="1"/>
</dbReference>
<dbReference type="InterPro" id="IPR030547">
    <property type="entry name" value="XRCC2"/>
</dbReference>
<dbReference type="GO" id="GO:0033063">
    <property type="term" value="C:Rad51B-Rad51C-Rad51D-XRCC2 complex"/>
    <property type="evidence" value="ECO:0007669"/>
    <property type="project" value="InterPro"/>
</dbReference>
<feature type="compositionally biased region" description="Polar residues" evidence="1">
    <location>
        <begin position="211"/>
        <end position="220"/>
    </location>
</feature>
<dbReference type="EMBL" id="BRXU01000012">
    <property type="protein sequence ID" value="GLC55102.1"/>
    <property type="molecule type" value="Genomic_DNA"/>
</dbReference>
<organism evidence="2 3">
    <name type="scientific">Pleodorina starrii</name>
    <dbReference type="NCBI Taxonomy" id="330485"/>
    <lineage>
        <taxon>Eukaryota</taxon>
        <taxon>Viridiplantae</taxon>
        <taxon>Chlorophyta</taxon>
        <taxon>core chlorophytes</taxon>
        <taxon>Chlorophyceae</taxon>
        <taxon>CS clade</taxon>
        <taxon>Chlamydomonadales</taxon>
        <taxon>Volvocaceae</taxon>
        <taxon>Pleodorina</taxon>
    </lineage>
</organism>
<dbReference type="GO" id="GO:0005657">
    <property type="term" value="C:replication fork"/>
    <property type="evidence" value="ECO:0007669"/>
    <property type="project" value="InterPro"/>
</dbReference>
<protein>
    <submittedName>
        <fullName evidence="2">Uncharacterized protein</fullName>
    </submittedName>
</protein>
<reference evidence="2 3" key="1">
    <citation type="journal article" date="2023" name="Commun. Biol.">
        <title>Reorganization of the ancestral sex-determining regions during the evolution of trioecy in Pleodorina starrii.</title>
        <authorList>
            <person name="Takahashi K."/>
            <person name="Suzuki S."/>
            <person name="Kawai-Toyooka H."/>
            <person name="Yamamoto K."/>
            <person name="Hamaji T."/>
            <person name="Ootsuki R."/>
            <person name="Yamaguchi H."/>
            <person name="Kawachi M."/>
            <person name="Higashiyama T."/>
            <person name="Nozaki H."/>
        </authorList>
    </citation>
    <scope>NUCLEOTIDE SEQUENCE [LARGE SCALE GENOMIC DNA]</scope>
    <source>
        <strain evidence="2 3">NIES-4479</strain>
    </source>
</reference>
<dbReference type="GO" id="GO:0000724">
    <property type="term" value="P:double-strand break repair via homologous recombination"/>
    <property type="evidence" value="ECO:0007669"/>
    <property type="project" value="InterPro"/>
</dbReference>
<sequence>MDPYLTYNPLNKIAYTNVTSMSDLLPPDIAAILAFNETGSQFFKRVQQERVLTGMPIIDSNLSLRPGVVLEVAGPSGSGKTELLLSIALHVLLSPYADPNAWLVQPPPSLLPQQHHHQQLGPDGQGQQQQQQQQQPSKGAGPENRGSVVIFDLDSKFDGVRLMQVLEPQVHSAWRDQQQQRLAARGRPRTGGGGGGGGSGPGPQDAASGIAEQQQQQMLSPDQVVDEVLSRLHLVRCRSSLQLLAALAGLPTKLQALQAAGSPCRLLLVDNVGSHYWRDRAARNVVAPRGGGGAGGAHQPYHQAVHHHHQQQQQQQQQQPLALSLFEMHAAIAARLAHVSRRHRLPVVATKTAAVTAKGLDAGGGGGGFEVAAAAVVGQPLGEGEVQLQQREFMPMPWQNVVTHRLLLYPRGVVPGPAAPGTQHAALQSLTAILSEMLGGVGQQAAAGATAAAAGAGATVAAAGPGGLGGTGGGGGSGGGRGVGQLLVSSVAMVQDW</sequence>
<feature type="region of interest" description="Disordered" evidence="1">
    <location>
        <begin position="104"/>
        <end position="146"/>
    </location>
</feature>
<dbReference type="Proteomes" id="UP001165080">
    <property type="component" value="Unassembled WGS sequence"/>
</dbReference>
<gene>
    <name evidence="2" type="primary">PLEST001322</name>
    <name evidence="2" type="ORF">PLESTB_000943900</name>
</gene>
<keyword evidence="3" id="KW-1185">Reference proteome</keyword>
<evidence type="ECO:0000256" key="1">
    <source>
        <dbReference type="SAM" id="MobiDB-lite"/>
    </source>
</evidence>
<feature type="compositionally biased region" description="Low complexity" evidence="1">
    <location>
        <begin position="119"/>
        <end position="136"/>
    </location>
</feature>
<comment type="caution">
    <text evidence="2">The sequence shown here is derived from an EMBL/GenBank/DDBJ whole genome shotgun (WGS) entry which is preliminary data.</text>
</comment>
<accession>A0A9W6BP06</accession>
<dbReference type="Gene3D" id="3.40.50.300">
    <property type="entry name" value="P-loop containing nucleotide triphosphate hydrolases"/>
    <property type="match status" value="1"/>
</dbReference>
<name>A0A9W6BP06_9CHLO</name>
<feature type="region of interest" description="Disordered" evidence="1">
    <location>
        <begin position="171"/>
        <end position="221"/>
    </location>
</feature>
<dbReference type="SUPFAM" id="SSF52540">
    <property type="entry name" value="P-loop containing nucleoside triphosphate hydrolases"/>
    <property type="match status" value="1"/>
</dbReference>
<feature type="region of interest" description="Disordered" evidence="1">
    <location>
        <begin position="289"/>
        <end position="319"/>
    </location>
</feature>
<dbReference type="AlphaFoldDB" id="A0A9W6BP06"/>
<feature type="compositionally biased region" description="Gly residues" evidence="1">
    <location>
        <begin position="189"/>
        <end position="201"/>
    </location>
</feature>
<proteinExistence type="predicted"/>
<dbReference type="InterPro" id="IPR027417">
    <property type="entry name" value="P-loop_NTPase"/>
</dbReference>
<dbReference type="PANTHER" id="PTHR46644:SF2">
    <property type="entry name" value="DNA REPAIR PROTEIN XRCC2"/>
    <property type="match status" value="1"/>
</dbReference>
<evidence type="ECO:0000313" key="2">
    <source>
        <dbReference type="EMBL" id="GLC55102.1"/>
    </source>
</evidence>
<evidence type="ECO:0000313" key="3">
    <source>
        <dbReference type="Proteomes" id="UP001165080"/>
    </source>
</evidence>